<reference evidence="2" key="2">
    <citation type="submission" date="2016-06" db="EMBL/GenBank/DDBJ databases">
        <title>The genome of a short-lived fish provides insights into sex chromosome evolution and the genetic control of aging.</title>
        <authorList>
            <person name="Reichwald K."/>
            <person name="Felder M."/>
            <person name="Petzold A."/>
            <person name="Koch P."/>
            <person name="Groth M."/>
            <person name="Platzer M."/>
        </authorList>
    </citation>
    <scope>NUCLEOTIDE SEQUENCE</scope>
    <source>
        <tissue evidence="2">Brain</tissue>
    </source>
</reference>
<dbReference type="EMBL" id="HAEB01016611">
    <property type="protein sequence ID" value="SBQ63138.1"/>
    <property type="molecule type" value="Transcribed_RNA"/>
</dbReference>
<reference evidence="2" key="1">
    <citation type="submission" date="2016-05" db="EMBL/GenBank/DDBJ databases">
        <authorList>
            <person name="Lavstsen T."/>
            <person name="Jespersen J.S."/>
        </authorList>
    </citation>
    <scope>NUCLEOTIDE SEQUENCE</scope>
    <source>
        <tissue evidence="2">Brain</tissue>
    </source>
</reference>
<feature type="compositionally biased region" description="Polar residues" evidence="1">
    <location>
        <begin position="304"/>
        <end position="338"/>
    </location>
</feature>
<feature type="compositionally biased region" description="Basic and acidic residues" evidence="1">
    <location>
        <begin position="268"/>
        <end position="285"/>
    </location>
</feature>
<feature type="compositionally biased region" description="Low complexity" evidence="1">
    <location>
        <begin position="227"/>
        <end position="267"/>
    </location>
</feature>
<dbReference type="GO" id="GO:0016301">
    <property type="term" value="F:kinase activity"/>
    <property type="evidence" value="ECO:0007669"/>
    <property type="project" value="UniProtKB-KW"/>
</dbReference>
<evidence type="ECO:0000313" key="2">
    <source>
        <dbReference type="EMBL" id="SBQ63138.1"/>
    </source>
</evidence>
<feature type="compositionally biased region" description="Gly residues" evidence="1">
    <location>
        <begin position="291"/>
        <end position="300"/>
    </location>
</feature>
<sequence>MHLKAEIEKLANDYLGFLHFPPLLKDELEKEVEQSKTVNLELVFGYHWKPGTGQSDCKWKMYMELDGDEVAVTYIKDVVFNANRQDVETPRMTKPPFLMDKWIVGLQQNQRIDYTVNYENDVKSPRSTRHSREVRWSPNGGQDEIKTIELVIETTPVNIDPRDTSNSGIDPTWMDNVRQKHMTTQKSQQKSAPLKSSDALTLPQFLSAHESQASSYAAAVRRSPNHLRASPWSDSRSSSPTASLSAKLSPLSLGSKGSSPSSTTSESNSERERPRSVGATYDRRRNSYFGNGLGMGGGQVRGQAWTNNRGSNIHNKNSRASRQSGRPRSNSYGVTGQNRPPMIPGILSVTGNPSEEKEGGKVNDGGWIKVERQKRLPRQDNKQVRGRQRREGRGGRGAGGRT</sequence>
<accession>A0A1A8FW96</accession>
<keyword evidence="2" id="KW-0418">Kinase</keyword>
<organism evidence="2">
    <name type="scientific">Nothobranchius korthausae</name>
    <dbReference type="NCBI Taxonomy" id="1143690"/>
    <lineage>
        <taxon>Eukaryota</taxon>
        <taxon>Metazoa</taxon>
        <taxon>Chordata</taxon>
        <taxon>Craniata</taxon>
        <taxon>Vertebrata</taxon>
        <taxon>Euteleostomi</taxon>
        <taxon>Actinopterygii</taxon>
        <taxon>Neopterygii</taxon>
        <taxon>Teleostei</taxon>
        <taxon>Neoteleostei</taxon>
        <taxon>Acanthomorphata</taxon>
        <taxon>Ovalentaria</taxon>
        <taxon>Atherinomorphae</taxon>
        <taxon>Cyprinodontiformes</taxon>
        <taxon>Nothobranchiidae</taxon>
        <taxon>Nothobranchius</taxon>
    </lineage>
</organism>
<protein>
    <submittedName>
        <fullName evidence="2">Sterile alpha motif and leucine zipper containing kinase AZK</fullName>
    </submittedName>
</protein>
<proteinExistence type="predicted"/>
<name>A0A1A8FW96_9TELE</name>
<feature type="compositionally biased region" description="Basic and acidic residues" evidence="1">
    <location>
        <begin position="369"/>
        <end position="394"/>
    </location>
</feature>
<evidence type="ECO:0000256" key="1">
    <source>
        <dbReference type="SAM" id="MobiDB-lite"/>
    </source>
</evidence>
<gene>
    <name evidence="2" type="primary">ZAK</name>
</gene>
<keyword evidence="2" id="KW-0808">Transferase</keyword>
<dbReference type="AlphaFoldDB" id="A0A1A8FW96"/>
<feature type="region of interest" description="Disordered" evidence="1">
    <location>
        <begin position="216"/>
        <end position="402"/>
    </location>
</feature>